<accession>A0A5C5X8S2</accession>
<feature type="compositionally biased region" description="Basic and acidic residues" evidence="1">
    <location>
        <begin position="1"/>
        <end position="10"/>
    </location>
</feature>
<feature type="region of interest" description="Disordered" evidence="1">
    <location>
        <begin position="1"/>
        <end position="20"/>
    </location>
</feature>
<dbReference type="EMBL" id="SIHI01000001">
    <property type="protein sequence ID" value="TWT58761.1"/>
    <property type="molecule type" value="Genomic_DNA"/>
</dbReference>
<gene>
    <name evidence="4" type="ORF">KOR42_21470</name>
</gene>
<feature type="transmembrane region" description="Helical" evidence="2">
    <location>
        <begin position="79"/>
        <end position="106"/>
    </location>
</feature>
<keyword evidence="2" id="KW-0472">Membrane</keyword>
<evidence type="ECO:0000313" key="4">
    <source>
        <dbReference type="EMBL" id="TWT58761.1"/>
    </source>
</evidence>
<dbReference type="RefSeq" id="WP_197441034.1">
    <property type="nucleotide sequence ID" value="NZ_SIHI01000001.1"/>
</dbReference>
<dbReference type="InterPro" id="IPR018639">
    <property type="entry name" value="DUF2062"/>
</dbReference>
<sequence length="242" mass="27979">MVSTNLEDRVSSPPSSQNDHDRFQRFLLTNQQPIMGDHDESHLPPHHRSMNWRSKIAWWYDPRQWVRAILLLRDTPHSIALGTAIGIFIGLTPTFGIQMILVIALAFLTRKLFRFNRFAALVAVYVSNPFTMLPIFWFNYRVGALFIHSQLTWDEFAKVFKYNGMREWWHSFLNAFHLIGSPLIVGSLIVASVFALPTYPLMKRLLENVQKRRQLHAARKLVPNVDADYSTTSSESSKLPLS</sequence>
<feature type="transmembrane region" description="Helical" evidence="2">
    <location>
        <begin position="175"/>
        <end position="196"/>
    </location>
</feature>
<evidence type="ECO:0000259" key="3">
    <source>
        <dbReference type="Pfam" id="PF09835"/>
    </source>
</evidence>
<name>A0A5C5X8S2_9PLAN</name>
<protein>
    <recommendedName>
        <fullName evidence="3">DUF2062 domain-containing protein</fullName>
    </recommendedName>
</protein>
<organism evidence="4 5">
    <name type="scientific">Thalassoglobus neptunius</name>
    <dbReference type="NCBI Taxonomy" id="1938619"/>
    <lineage>
        <taxon>Bacteria</taxon>
        <taxon>Pseudomonadati</taxon>
        <taxon>Planctomycetota</taxon>
        <taxon>Planctomycetia</taxon>
        <taxon>Planctomycetales</taxon>
        <taxon>Planctomycetaceae</taxon>
        <taxon>Thalassoglobus</taxon>
    </lineage>
</organism>
<keyword evidence="2" id="KW-0812">Transmembrane</keyword>
<dbReference type="Proteomes" id="UP000317243">
    <property type="component" value="Unassembled WGS sequence"/>
</dbReference>
<evidence type="ECO:0000256" key="2">
    <source>
        <dbReference type="SAM" id="Phobius"/>
    </source>
</evidence>
<dbReference type="PANTHER" id="PTHR40547">
    <property type="entry name" value="SLL0298 PROTEIN"/>
    <property type="match status" value="1"/>
</dbReference>
<keyword evidence="5" id="KW-1185">Reference proteome</keyword>
<comment type="caution">
    <text evidence="4">The sequence shown here is derived from an EMBL/GenBank/DDBJ whole genome shotgun (WGS) entry which is preliminary data.</text>
</comment>
<dbReference type="AlphaFoldDB" id="A0A5C5X8S2"/>
<feature type="transmembrane region" description="Helical" evidence="2">
    <location>
        <begin position="118"/>
        <end position="138"/>
    </location>
</feature>
<dbReference type="Pfam" id="PF09835">
    <property type="entry name" value="DUF2062"/>
    <property type="match status" value="1"/>
</dbReference>
<evidence type="ECO:0000313" key="5">
    <source>
        <dbReference type="Proteomes" id="UP000317243"/>
    </source>
</evidence>
<evidence type="ECO:0000256" key="1">
    <source>
        <dbReference type="SAM" id="MobiDB-lite"/>
    </source>
</evidence>
<proteinExistence type="predicted"/>
<keyword evidence="2" id="KW-1133">Transmembrane helix</keyword>
<feature type="domain" description="DUF2062" evidence="3">
    <location>
        <begin position="63"/>
        <end position="213"/>
    </location>
</feature>
<reference evidence="4 5" key="1">
    <citation type="submission" date="2019-02" db="EMBL/GenBank/DDBJ databases">
        <title>Deep-cultivation of Planctomycetes and their phenomic and genomic characterization uncovers novel biology.</title>
        <authorList>
            <person name="Wiegand S."/>
            <person name="Jogler M."/>
            <person name="Boedeker C."/>
            <person name="Pinto D."/>
            <person name="Vollmers J."/>
            <person name="Rivas-Marin E."/>
            <person name="Kohn T."/>
            <person name="Peeters S.H."/>
            <person name="Heuer A."/>
            <person name="Rast P."/>
            <person name="Oberbeckmann S."/>
            <person name="Bunk B."/>
            <person name="Jeske O."/>
            <person name="Meyerdierks A."/>
            <person name="Storesund J.E."/>
            <person name="Kallscheuer N."/>
            <person name="Luecker S."/>
            <person name="Lage O.M."/>
            <person name="Pohl T."/>
            <person name="Merkel B.J."/>
            <person name="Hornburger P."/>
            <person name="Mueller R.-W."/>
            <person name="Bruemmer F."/>
            <person name="Labrenz M."/>
            <person name="Spormann A.M."/>
            <person name="Op Den Camp H."/>
            <person name="Overmann J."/>
            <person name="Amann R."/>
            <person name="Jetten M.S.M."/>
            <person name="Mascher T."/>
            <person name="Medema M.H."/>
            <person name="Devos D.P."/>
            <person name="Kaster A.-K."/>
            <person name="Ovreas L."/>
            <person name="Rohde M."/>
            <person name="Galperin M.Y."/>
            <person name="Jogler C."/>
        </authorList>
    </citation>
    <scope>NUCLEOTIDE SEQUENCE [LARGE SCALE GENOMIC DNA]</scope>
    <source>
        <strain evidence="4 5">KOR42</strain>
    </source>
</reference>
<dbReference type="PANTHER" id="PTHR40547:SF1">
    <property type="entry name" value="SLL0298 PROTEIN"/>
    <property type="match status" value="1"/>
</dbReference>